<feature type="compositionally biased region" description="Basic residues" evidence="5">
    <location>
        <begin position="615"/>
        <end position="625"/>
    </location>
</feature>
<dbReference type="Proteomes" id="UP001217089">
    <property type="component" value="Unassembled WGS sequence"/>
</dbReference>
<keyword evidence="2 6" id="KW-0812">Transmembrane</keyword>
<dbReference type="PANTHER" id="PTHR13800:SF12">
    <property type="entry name" value="TRANSIENT RECEPTOR POTENTIAL CATION CHANNEL SUBFAMILY M MEMBER-LIKE 2"/>
    <property type="match status" value="1"/>
</dbReference>
<dbReference type="EMBL" id="JARBDR010000214">
    <property type="protein sequence ID" value="KAJ8319031.1"/>
    <property type="molecule type" value="Genomic_DNA"/>
</dbReference>
<feature type="compositionally biased region" description="Basic and acidic residues" evidence="5">
    <location>
        <begin position="270"/>
        <end position="286"/>
    </location>
</feature>
<keyword evidence="4 6" id="KW-0472">Membrane</keyword>
<sequence length="794" mass="91104">MENGLELTDFLDVKNLWNLYANCLQDESDSAATLIHNLVLYLKPDLLCLIGKVIVHLLGDESMNQYPYSGITKNLTSVERRKTMMFNFEFPQKELFIWALLLNRKDMAYLFWKLTPNCLGGALFASSLLKALAITIHFDCEGEPPAPLNNLNMWLKEGKPEQKTTGPPGSGFFEKLAMGVLSECFEKDRLMSQTLLVRRLELFGNTTLFMLANSNELMDFMGHICCQTKLNHMWKGRMALYTSSFRILICLVFPFLIPTLKFAMADTSHDKKEKNDNDETNTDSKHVLKSKVSPATSTKGDNPLIKTKLQKIAYMVYLGIFSYFLMTDLHPFYGPDSVSVIEYIIWGWTITLVLEEIRQIHASLLCCQKSWTKSDYDQKHALEPSVCSNNETEWRYGDAQQCPEFSPIVPLLTALYLLVRLLRKTITKQNVNISGACIHNSKHVFIVIHGNLLILKIMNEDEVNYFKRKLSVNSERELDSLSQIHNLDSSVNTIISPDMDRKPGHSSLGSRSRHDDGSPTRRREEYTSQWEVDVQHGEDGQENYTFTSESPVRKIKSKHLSLLKKEDQPPRPHLERQLTDTYIDSLARTPRYERHNTYDEMMRILFKKNIIPSGKAKKRKKRKHRHADDTPDPILLHSHPSESTVSSTSINRKKGKKHKQPIPPSRESTKTYILEGRSNPSYSQNDPDFQDDEDMREESVQSNGTYVLQRENSSTELVRDGSKKKVVSTIITTATTPVLRSPVRSQSVSNVIKRFISRSMSVILVYASVHTYLITTLKTWFKNQFVHKSKKNIT</sequence>
<dbReference type="InterPro" id="IPR050927">
    <property type="entry name" value="TRPM"/>
</dbReference>
<evidence type="ECO:0000313" key="9">
    <source>
        <dbReference type="Proteomes" id="UP001217089"/>
    </source>
</evidence>
<feature type="transmembrane region" description="Helical" evidence="6">
    <location>
        <begin position="245"/>
        <end position="264"/>
    </location>
</feature>
<evidence type="ECO:0000256" key="4">
    <source>
        <dbReference type="ARBA" id="ARBA00023136"/>
    </source>
</evidence>
<feature type="domain" description="TRPM-like" evidence="7">
    <location>
        <begin position="1"/>
        <end position="133"/>
    </location>
</feature>
<protein>
    <recommendedName>
        <fullName evidence="7">TRPM-like domain-containing protein</fullName>
    </recommendedName>
</protein>
<feature type="compositionally biased region" description="Low complexity" evidence="5">
    <location>
        <begin position="637"/>
        <end position="649"/>
    </location>
</feature>
<evidence type="ECO:0000313" key="8">
    <source>
        <dbReference type="EMBL" id="KAJ8319031.1"/>
    </source>
</evidence>
<dbReference type="Pfam" id="PF25508">
    <property type="entry name" value="TRPM2"/>
    <property type="match status" value="2"/>
</dbReference>
<keyword evidence="3 6" id="KW-1133">Transmembrane helix</keyword>
<evidence type="ECO:0000256" key="6">
    <source>
        <dbReference type="SAM" id="Phobius"/>
    </source>
</evidence>
<organism evidence="8 9">
    <name type="scientific">Tegillarca granosa</name>
    <name type="common">Malaysian cockle</name>
    <name type="synonym">Anadara granosa</name>
    <dbReference type="NCBI Taxonomy" id="220873"/>
    <lineage>
        <taxon>Eukaryota</taxon>
        <taxon>Metazoa</taxon>
        <taxon>Spiralia</taxon>
        <taxon>Lophotrochozoa</taxon>
        <taxon>Mollusca</taxon>
        <taxon>Bivalvia</taxon>
        <taxon>Autobranchia</taxon>
        <taxon>Pteriomorphia</taxon>
        <taxon>Arcoida</taxon>
        <taxon>Arcoidea</taxon>
        <taxon>Arcidae</taxon>
        <taxon>Tegillarca</taxon>
    </lineage>
</organism>
<feature type="transmembrane region" description="Helical" evidence="6">
    <location>
        <begin position="312"/>
        <end position="333"/>
    </location>
</feature>
<feature type="compositionally biased region" description="Basic and acidic residues" evidence="5">
    <location>
        <begin position="512"/>
        <end position="526"/>
    </location>
</feature>
<feature type="region of interest" description="Disordered" evidence="5">
    <location>
        <begin position="270"/>
        <end position="299"/>
    </location>
</feature>
<feature type="region of interest" description="Disordered" evidence="5">
    <location>
        <begin position="610"/>
        <end position="704"/>
    </location>
</feature>
<gene>
    <name evidence="8" type="ORF">KUTeg_004122</name>
</gene>
<dbReference type="InterPro" id="IPR057366">
    <property type="entry name" value="TRPM-like"/>
</dbReference>
<keyword evidence="9" id="KW-1185">Reference proteome</keyword>
<accession>A0ABQ9FS82</accession>
<feature type="compositionally biased region" description="Polar residues" evidence="5">
    <location>
        <begin position="678"/>
        <end position="687"/>
    </location>
</feature>
<comment type="subcellular location">
    <subcellularLocation>
        <location evidence="1">Membrane</location>
        <topology evidence="1">Multi-pass membrane protein</topology>
    </subcellularLocation>
</comment>
<name>A0ABQ9FS82_TEGGR</name>
<evidence type="ECO:0000256" key="5">
    <source>
        <dbReference type="SAM" id="MobiDB-lite"/>
    </source>
</evidence>
<evidence type="ECO:0000256" key="3">
    <source>
        <dbReference type="ARBA" id="ARBA00022989"/>
    </source>
</evidence>
<dbReference type="PANTHER" id="PTHR13800">
    <property type="entry name" value="TRANSIENT RECEPTOR POTENTIAL CATION CHANNEL, SUBFAMILY M, MEMBER 6"/>
    <property type="match status" value="1"/>
</dbReference>
<evidence type="ECO:0000256" key="1">
    <source>
        <dbReference type="ARBA" id="ARBA00004141"/>
    </source>
</evidence>
<proteinExistence type="predicted"/>
<feature type="region of interest" description="Disordered" evidence="5">
    <location>
        <begin position="492"/>
        <end position="528"/>
    </location>
</feature>
<comment type="caution">
    <text evidence="8">The sequence shown here is derived from an EMBL/GenBank/DDBJ whole genome shotgun (WGS) entry which is preliminary data.</text>
</comment>
<feature type="domain" description="TRPM-like" evidence="7">
    <location>
        <begin position="172"/>
        <end position="223"/>
    </location>
</feature>
<evidence type="ECO:0000259" key="7">
    <source>
        <dbReference type="Pfam" id="PF25508"/>
    </source>
</evidence>
<feature type="compositionally biased region" description="Basic residues" evidence="5">
    <location>
        <begin position="651"/>
        <end position="660"/>
    </location>
</feature>
<evidence type="ECO:0000256" key="2">
    <source>
        <dbReference type="ARBA" id="ARBA00022692"/>
    </source>
</evidence>
<reference evidence="8 9" key="1">
    <citation type="submission" date="2022-12" db="EMBL/GenBank/DDBJ databases">
        <title>Chromosome-level genome of Tegillarca granosa.</title>
        <authorList>
            <person name="Kim J."/>
        </authorList>
    </citation>
    <scope>NUCLEOTIDE SEQUENCE [LARGE SCALE GENOMIC DNA]</scope>
    <source>
        <strain evidence="8">Teg-2019</strain>
        <tissue evidence="8">Adductor muscle</tissue>
    </source>
</reference>